<dbReference type="Proteomes" id="UP001272515">
    <property type="component" value="Unassembled WGS sequence"/>
</dbReference>
<dbReference type="InterPro" id="IPR017439">
    <property type="entry name" value="Amidohydrolase"/>
</dbReference>
<comment type="similarity">
    <text evidence="1">Belongs to the peptidase M20A family.</text>
</comment>
<dbReference type="InterPro" id="IPR052030">
    <property type="entry name" value="Peptidase_M20/M20A_hydrolases"/>
</dbReference>
<dbReference type="PANTHER" id="PTHR30575:SF0">
    <property type="entry name" value="XAA-ARG DIPEPTIDASE"/>
    <property type="match status" value="1"/>
</dbReference>
<dbReference type="PIRSF" id="PIRSF037226">
    <property type="entry name" value="Amidohydrolase_ACY1L2_prd"/>
    <property type="match status" value="1"/>
</dbReference>
<dbReference type="Pfam" id="PF01546">
    <property type="entry name" value="Peptidase_M20"/>
    <property type="match status" value="1"/>
</dbReference>
<evidence type="ECO:0000313" key="4">
    <source>
        <dbReference type="Proteomes" id="UP001272515"/>
    </source>
</evidence>
<name>A0ABU3Z9P8_9FIRM</name>
<protein>
    <recommendedName>
        <fullName evidence="1">Peptidase M20 domain-containing protein 2</fullName>
    </recommendedName>
</protein>
<dbReference type="Gene3D" id="3.30.70.360">
    <property type="match status" value="1"/>
</dbReference>
<dbReference type="InterPro" id="IPR017144">
    <property type="entry name" value="Xaa-Arg_dipeptidase"/>
</dbReference>
<dbReference type="InterPro" id="IPR036264">
    <property type="entry name" value="Bact_exopeptidase_dim_dom"/>
</dbReference>
<proteinExistence type="inferred from homology"/>
<dbReference type="EMBL" id="JAWJZB010000008">
    <property type="protein sequence ID" value="MDV5088646.1"/>
    <property type="molecule type" value="Genomic_DNA"/>
</dbReference>
<organism evidence="3 4">
    <name type="scientific">Veillonella absiana</name>
    <dbReference type="NCBI Taxonomy" id="3079305"/>
    <lineage>
        <taxon>Bacteria</taxon>
        <taxon>Bacillati</taxon>
        <taxon>Bacillota</taxon>
        <taxon>Negativicutes</taxon>
        <taxon>Veillonellales</taxon>
        <taxon>Veillonellaceae</taxon>
        <taxon>Veillonella</taxon>
    </lineage>
</organism>
<dbReference type="Pfam" id="PF07687">
    <property type="entry name" value="M20_dimer"/>
    <property type="match status" value="1"/>
</dbReference>
<dbReference type="SUPFAM" id="SSF55031">
    <property type="entry name" value="Bacterial exopeptidase dimerisation domain"/>
    <property type="match status" value="1"/>
</dbReference>
<evidence type="ECO:0000256" key="1">
    <source>
        <dbReference type="PIRNR" id="PIRNR037226"/>
    </source>
</evidence>
<evidence type="ECO:0000259" key="2">
    <source>
        <dbReference type="Pfam" id="PF07687"/>
    </source>
</evidence>
<dbReference type="PANTHER" id="PTHR30575">
    <property type="entry name" value="PEPTIDASE M20"/>
    <property type="match status" value="1"/>
</dbReference>
<keyword evidence="4" id="KW-1185">Reference proteome</keyword>
<feature type="domain" description="Peptidase M20 dimerisation" evidence="2">
    <location>
        <begin position="223"/>
        <end position="303"/>
    </location>
</feature>
<dbReference type="NCBIfam" id="TIGR01891">
    <property type="entry name" value="amidohydrolases"/>
    <property type="match status" value="1"/>
</dbReference>
<dbReference type="InterPro" id="IPR011650">
    <property type="entry name" value="Peptidase_M20_dimer"/>
</dbReference>
<reference evidence="3 4" key="1">
    <citation type="submission" date="2023-10" db="EMBL/GenBank/DDBJ databases">
        <title>Veillonella sp. nov., isolated from a pig farm feces dump.</title>
        <authorList>
            <person name="Chang Y.-H."/>
        </authorList>
    </citation>
    <scope>NUCLEOTIDE SEQUENCE [LARGE SCALE GENOMIC DNA]</scope>
    <source>
        <strain evidence="3 4">YH-vei2233</strain>
    </source>
</reference>
<sequence length="433" mass="46685">MMTLFEREQQACKIIDSMRQELIGIAKYLHENPELGQEEYKAVAKINEFFESKQFQTEIGLTDCPELKTAMRADAVGIHLVKDDTALADTAGAQSEVSTAEGITVTDVADITATGTVDGQMDDASEIYKMAFLGEYDALPGLGHGCGHNLIALMSMGAAVAFACVAGSNWQTTFFGCPAEETIGGKVYMAEEGLFKGYEAALIIHPGGDNEIGGTSLATHPLEVTYHGRSAHIASLTDSGINALDCAVDLYQAVKELKKTFPPHAIVGTIFTKAGEAPNVVPDTATLRMTVRGGTVEDLENIILPAIKKEAQRIADEYEATVDMHHYEPLFKDMRQDPRLLQIFGQTMMEFGKRPRVLPDDEADGSTDVGNVSYEIPTAQPTLSIGSGLEAHTPEFACAAGSDFGFEQAIKGAKIMAITALRFAHYCVNTNTK</sequence>
<gene>
    <name evidence="3" type="ORF">RVY80_07315</name>
</gene>
<comment type="caution">
    <text evidence="3">The sequence shown here is derived from an EMBL/GenBank/DDBJ whole genome shotgun (WGS) entry which is preliminary data.</text>
</comment>
<dbReference type="Gene3D" id="3.40.630.10">
    <property type="entry name" value="Zn peptidases"/>
    <property type="match status" value="1"/>
</dbReference>
<accession>A0ABU3Z9P8</accession>
<dbReference type="SUPFAM" id="SSF53187">
    <property type="entry name" value="Zn-dependent exopeptidases"/>
    <property type="match status" value="1"/>
</dbReference>
<evidence type="ECO:0000313" key="3">
    <source>
        <dbReference type="EMBL" id="MDV5088646.1"/>
    </source>
</evidence>
<dbReference type="InterPro" id="IPR002933">
    <property type="entry name" value="Peptidase_M20"/>
</dbReference>